<dbReference type="InterPro" id="IPR044691">
    <property type="entry name" value="DCC1_Trx"/>
</dbReference>
<dbReference type="EMBL" id="JBHSWN010000001">
    <property type="protein sequence ID" value="MFC6791803.1"/>
    <property type="molecule type" value="Genomic_DNA"/>
</dbReference>
<comment type="caution">
    <text evidence="1">The sequence shown here is derived from an EMBL/GenBank/DDBJ whole genome shotgun (WGS) entry which is preliminary data.</text>
</comment>
<protein>
    <submittedName>
        <fullName evidence="1">Thiol-disulfide oxidoreductase DCC family protein</fullName>
    </submittedName>
</protein>
<dbReference type="PANTHER" id="PTHR34290:SF2">
    <property type="entry name" value="OS04G0668800 PROTEIN"/>
    <property type="match status" value="1"/>
</dbReference>
<dbReference type="RefSeq" id="WP_378973005.1">
    <property type="nucleotide sequence ID" value="NZ_JBHSWN010000001.1"/>
</dbReference>
<gene>
    <name evidence="1" type="ORF">ACFQE0_20710</name>
</gene>
<dbReference type="Pfam" id="PF04134">
    <property type="entry name" value="DCC1-like"/>
    <property type="match status" value="1"/>
</dbReference>
<accession>A0ABW2BMY2</accession>
<dbReference type="PANTHER" id="PTHR34290">
    <property type="entry name" value="SI:CH73-390P7.2"/>
    <property type="match status" value="1"/>
</dbReference>
<name>A0ABW2BMY2_9HYPH</name>
<keyword evidence="2" id="KW-1185">Reference proteome</keyword>
<sequence>MTGDTHSLGGSNTDLTIYYDGSCPLCRAEIDHYRGCRGADRLAFVDVGRDASAALGEGLDRRAALARFHVRDPQGRLVSGAAAFARLWRVLPNWRWLGRIVEFRILGFRPILPVAEVAYRLFLPFRPWFARLFVRLRRG</sequence>
<evidence type="ECO:0000313" key="2">
    <source>
        <dbReference type="Proteomes" id="UP001596292"/>
    </source>
</evidence>
<dbReference type="InterPro" id="IPR007263">
    <property type="entry name" value="DCC1-like"/>
</dbReference>
<evidence type="ECO:0000313" key="1">
    <source>
        <dbReference type="EMBL" id="MFC6791803.1"/>
    </source>
</evidence>
<proteinExistence type="predicted"/>
<dbReference type="Proteomes" id="UP001596292">
    <property type="component" value="Unassembled WGS sequence"/>
</dbReference>
<organism evidence="1 2">
    <name type="scientific">Methylobacterium komagatae</name>
    <dbReference type="NCBI Taxonomy" id="374425"/>
    <lineage>
        <taxon>Bacteria</taxon>
        <taxon>Pseudomonadati</taxon>
        <taxon>Pseudomonadota</taxon>
        <taxon>Alphaproteobacteria</taxon>
        <taxon>Hyphomicrobiales</taxon>
        <taxon>Methylobacteriaceae</taxon>
        <taxon>Methylobacterium</taxon>
    </lineage>
</organism>
<reference evidence="2" key="1">
    <citation type="journal article" date="2019" name="Int. J. Syst. Evol. Microbiol.">
        <title>The Global Catalogue of Microorganisms (GCM) 10K type strain sequencing project: providing services to taxonomists for standard genome sequencing and annotation.</title>
        <authorList>
            <consortium name="The Broad Institute Genomics Platform"/>
            <consortium name="The Broad Institute Genome Sequencing Center for Infectious Disease"/>
            <person name="Wu L."/>
            <person name="Ma J."/>
        </authorList>
    </citation>
    <scope>NUCLEOTIDE SEQUENCE [LARGE SCALE GENOMIC DNA]</scope>
    <source>
        <strain evidence="2">CCUG 48316</strain>
    </source>
</reference>